<evidence type="ECO:0000313" key="6">
    <source>
        <dbReference type="Proteomes" id="UP000216035"/>
    </source>
</evidence>
<evidence type="ECO:0000256" key="1">
    <source>
        <dbReference type="ARBA" id="ARBA00005750"/>
    </source>
</evidence>
<name>A0A255ZST4_9FLAO</name>
<dbReference type="SUPFAM" id="SSF89550">
    <property type="entry name" value="PHP domain-like"/>
    <property type="match status" value="1"/>
</dbReference>
<dbReference type="Proteomes" id="UP000216035">
    <property type="component" value="Unassembled WGS sequence"/>
</dbReference>
<reference evidence="5 6" key="1">
    <citation type="submission" date="2017-07" db="EMBL/GenBank/DDBJ databases">
        <title>Flavobacterium cyanobacteriorum sp. nov., isolated from cyanobacterial aggregates in a eutrophic lake.</title>
        <authorList>
            <person name="Cai H."/>
        </authorList>
    </citation>
    <scope>NUCLEOTIDE SEQUENCE [LARGE SCALE GENOMIC DNA]</scope>
    <source>
        <strain evidence="5 6">TH167</strain>
    </source>
</reference>
<dbReference type="AlphaFoldDB" id="A0A255ZST4"/>
<dbReference type="InterPro" id="IPR016195">
    <property type="entry name" value="Pol/histidinol_Pase-like"/>
</dbReference>
<comment type="similarity">
    <text evidence="1">Belongs to the metallo-dependent hydrolases superfamily. CpsB/CapC family.</text>
</comment>
<evidence type="ECO:0000256" key="3">
    <source>
        <dbReference type="ARBA" id="ARBA00022801"/>
    </source>
</evidence>
<proteinExistence type="inferred from homology"/>
<dbReference type="EC" id="3.1.3.48" evidence="2"/>
<dbReference type="PANTHER" id="PTHR39181:SF1">
    <property type="entry name" value="TYROSINE-PROTEIN PHOSPHATASE YWQE"/>
    <property type="match status" value="1"/>
</dbReference>
<comment type="catalytic activity">
    <reaction evidence="4">
        <text>O-phospho-L-tyrosyl-[protein] + H2O = L-tyrosyl-[protein] + phosphate</text>
        <dbReference type="Rhea" id="RHEA:10684"/>
        <dbReference type="Rhea" id="RHEA-COMP:10136"/>
        <dbReference type="Rhea" id="RHEA-COMP:20101"/>
        <dbReference type="ChEBI" id="CHEBI:15377"/>
        <dbReference type="ChEBI" id="CHEBI:43474"/>
        <dbReference type="ChEBI" id="CHEBI:46858"/>
        <dbReference type="ChEBI" id="CHEBI:61978"/>
        <dbReference type="EC" id="3.1.3.48"/>
    </reaction>
</comment>
<keyword evidence="6" id="KW-1185">Reference proteome</keyword>
<accession>A0A255ZST4</accession>
<keyword evidence="3" id="KW-0378">Hydrolase</keyword>
<organism evidence="5 6">
    <name type="scientific">Flavobacterium aurantiibacter</name>
    <dbReference type="NCBI Taxonomy" id="2023067"/>
    <lineage>
        <taxon>Bacteria</taxon>
        <taxon>Pseudomonadati</taxon>
        <taxon>Bacteroidota</taxon>
        <taxon>Flavobacteriia</taxon>
        <taxon>Flavobacteriales</taxon>
        <taxon>Flavobacteriaceae</taxon>
        <taxon>Flavobacterium</taxon>
    </lineage>
</organism>
<gene>
    <name evidence="5" type="ORF">CHX27_08170</name>
</gene>
<dbReference type="RefSeq" id="WP_094486277.1">
    <property type="nucleotide sequence ID" value="NZ_NOXX01000195.1"/>
</dbReference>
<sequence length="246" mass="28117">MWIFNKSKKLFLADIIPDGFIDIHSHILPGIDDGATTVEQSVQLLCELSELNISAFIATPHNIQGVWENSPEKVNQSLQALQKQDNLPIDATKIRASSEYMLDNRFRELLKTNKVVALKDRYLLVEMSYIAAPINLYELLFELQDQGYKPILAHPERYSFLHGNMAEYKRLKQVGCKFQLNLASITGYYGQGPNRAADELLQAKLYDFVGTDVHHSRHIKALKSNILLKKTDELQQIINANLFFQI</sequence>
<dbReference type="EMBL" id="NOXX01000195">
    <property type="protein sequence ID" value="OYQ43935.1"/>
    <property type="molecule type" value="Genomic_DNA"/>
</dbReference>
<evidence type="ECO:0000256" key="4">
    <source>
        <dbReference type="ARBA" id="ARBA00051722"/>
    </source>
</evidence>
<evidence type="ECO:0000256" key="2">
    <source>
        <dbReference type="ARBA" id="ARBA00013064"/>
    </source>
</evidence>
<evidence type="ECO:0000313" key="5">
    <source>
        <dbReference type="EMBL" id="OYQ43935.1"/>
    </source>
</evidence>
<dbReference type="PIRSF" id="PIRSF016557">
    <property type="entry name" value="Caps_synth_CpsB"/>
    <property type="match status" value="1"/>
</dbReference>
<dbReference type="Pfam" id="PF19567">
    <property type="entry name" value="CpsB_CapC"/>
    <property type="match status" value="1"/>
</dbReference>
<comment type="caution">
    <text evidence="5">The sequence shown here is derived from an EMBL/GenBank/DDBJ whole genome shotgun (WGS) entry which is preliminary data.</text>
</comment>
<dbReference type="GO" id="GO:0004725">
    <property type="term" value="F:protein tyrosine phosphatase activity"/>
    <property type="evidence" value="ECO:0007669"/>
    <property type="project" value="UniProtKB-EC"/>
</dbReference>
<protein>
    <recommendedName>
        <fullName evidence="2">protein-tyrosine-phosphatase</fullName>
        <ecNumber evidence="2">3.1.3.48</ecNumber>
    </recommendedName>
</protein>
<dbReference type="GO" id="GO:0030145">
    <property type="term" value="F:manganese ion binding"/>
    <property type="evidence" value="ECO:0007669"/>
    <property type="project" value="InterPro"/>
</dbReference>
<dbReference type="Gene3D" id="3.20.20.140">
    <property type="entry name" value="Metal-dependent hydrolases"/>
    <property type="match status" value="1"/>
</dbReference>
<dbReference type="InterPro" id="IPR016667">
    <property type="entry name" value="Caps_polysacc_synth_CpsB/CapC"/>
</dbReference>
<dbReference type="PANTHER" id="PTHR39181">
    <property type="entry name" value="TYROSINE-PROTEIN PHOSPHATASE YWQE"/>
    <property type="match status" value="1"/>
</dbReference>
<dbReference type="OrthoDB" id="9788539at2"/>